<evidence type="ECO:0000259" key="8">
    <source>
        <dbReference type="Pfam" id="PF08281"/>
    </source>
</evidence>
<evidence type="ECO:0000313" key="9">
    <source>
        <dbReference type="EMBL" id="RJX37198.1"/>
    </source>
</evidence>
<dbReference type="PANTHER" id="PTHR43133:SF46">
    <property type="entry name" value="RNA POLYMERASE SIGMA-70 FACTOR ECF SUBFAMILY"/>
    <property type="match status" value="1"/>
</dbReference>
<dbReference type="GO" id="GO:0003677">
    <property type="term" value="F:DNA binding"/>
    <property type="evidence" value="ECO:0007669"/>
    <property type="project" value="UniProtKB-KW"/>
</dbReference>
<dbReference type="AlphaFoldDB" id="A0A3A6PEJ4"/>
<keyword evidence="10" id="KW-1185">Reference proteome</keyword>
<keyword evidence="2 6" id="KW-0805">Transcription regulation</keyword>
<dbReference type="InterPro" id="IPR007627">
    <property type="entry name" value="RNA_pol_sigma70_r2"/>
</dbReference>
<sequence>MDAQTLESLMRDYGQEIWNYAFLICRSRSMADDIAQEVFLKAYRHLESFRGEASVKTWLLRITRNLSYNYRNSAFFRRTLLLDRIIPSGHHRSAEQAYLDEEASNEVWRQVFNLPAKHREVLLLHARHQLPLVEIASLLDIPEGTVKSRLYIARQRLSKLLKEDDAHEQWV</sequence>
<evidence type="ECO:0000256" key="1">
    <source>
        <dbReference type="ARBA" id="ARBA00010641"/>
    </source>
</evidence>
<feature type="domain" description="RNA polymerase sigma-70 region 2" evidence="7">
    <location>
        <begin position="9"/>
        <end position="71"/>
    </location>
</feature>
<accession>A0A3A6PEJ4</accession>
<dbReference type="Gene3D" id="1.10.10.10">
    <property type="entry name" value="Winged helix-like DNA-binding domain superfamily/Winged helix DNA-binding domain"/>
    <property type="match status" value="1"/>
</dbReference>
<dbReference type="Pfam" id="PF04542">
    <property type="entry name" value="Sigma70_r2"/>
    <property type="match status" value="1"/>
</dbReference>
<dbReference type="CDD" id="cd06171">
    <property type="entry name" value="Sigma70_r4"/>
    <property type="match status" value="1"/>
</dbReference>
<dbReference type="InterPro" id="IPR039425">
    <property type="entry name" value="RNA_pol_sigma-70-like"/>
</dbReference>
<dbReference type="PROSITE" id="PS01063">
    <property type="entry name" value="SIGMA70_ECF"/>
    <property type="match status" value="1"/>
</dbReference>
<evidence type="ECO:0000259" key="7">
    <source>
        <dbReference type="Pfam" id="PF04542"/>
    </source>
</evidence>
<dbReference type="InterPro" id="IPR014284">
    <property type="entry name" value="RNA_pol_sigma-70_dom"/>
</dbReference>
<evidence type="ECO:0000256" key="6">
    <source>
        <dbReference type="RuleBase" id="RU000716"/>
    </source>
</evidence>
<dbReference type="InterPro" id="IPR013325">
    <property type="entry name" value="RNA_pol_sigma_r2"/>
</dbReference>
<dbReference type="NCBIfam" id="TIGR02937">
    <property type="entry name" value="sigma70-ECF"/>
    <property type="match status" value="1"/>
</dbReference>
<dbReference type="Proteomes" id="UP000267798">
    <property type="component" value="Unassembled WGS sequence"/>
</dbReference>
<dbReference type="InterPro" id="IPR000838">
    <property type="entry name" value="RNA_pol_sigma70_ECF_CS"/>
</dbReference>
<dbReference type="SUPFAM" id="SSF88659">
    <property type="entry name" value="Sigma3 and sigma4 domains of RNA polymerase sigma factors"/>
    <property type="match status" value="1"/>
</dbReference>
<dbReference type="Gene3D" id="1.10.1740.10">
    <property type="match status" value="1"/>
</dbReference>
<protein>
    <recommendedName>
        <fullName evidence="6">RNA polymerase sigma factor</fullName>
    </recommendedName>
</protein>
<dbReference type="Pfam" id="PF08281">
    <property type="entry name" value="Sigma70_r4_2"/>
    <property type="match status" value="1"/>
</dbReference>
<keyword evidence="5 6" id="KW-0804">Transcription</keyword>
<keyword evidence="3 6" id="KW-0731">Sigma factor</keyword>
<proteinExistence type="inferred from homology"/>
<dbReference type="GO" id="GO:0006950">
    <property type="term" value="P:response to stress"/>
    <property type="evidence" value="ECO:0007669"/>
    <property type="project" value="UniProtKB-ARBA"/>
</dbReference>
<evidence type="ECO:0000313" key="10">
    <source>
        <dbReference type="Proteomes" id="UP000267798"/>
    </source>
</evidence>
<comment type="similarity">
    <text evidence="1 6">Belongs to the sigma-70 factor family. ECF subfamily.</text>
</comment>
<dbReference type="InterPro" id="IPR013324">
    <property type="entry name" value="RNA_pol_sigma_r3/r4-like"/>
</dbReference>
<name>A0A3A6PEJ4_9BACL</name>
<reference evidence="9 10" key="1">
    <citation type="submission" date="2018-09" db="EMBL/GenBank/DDBJ databases">
        <title>Paenibacillus aracenensis nov. sp. isolated from a cave in southern Spain.</title>
        <authorList>
            <person name="Jurado V."/>
            <person name="Gutierrez-Patricio S."/>
            <person name="Gonzalez-Pimentel J.L."/>
            <person name="Miller A.Z."/>
            <person name="Laiz L."/>
            <person name="Saiz-Jimenez C."/>
        </authorList>
    </citation>
    <scope>NUCLEOTIDE SEQUENCE [LARGE SCALE GENOMIC DNA]</scope>
    <source>
        <strain evidence="9 10">JCM 19203</strain>
    </source>
</reference>
<evidence type="ECO:0000256" key="3">
    <source>
        <dbReference type="ARBA" id="ARBA00023082"/>
    </source>
</evidence>
<dbReference type="InterPro" id="IPR013249">
    <property type="entry name" value="RNA_pol_sigma70_r4_t2"/>
</dbReference>
<dbReference type="GO" id="GO:0016987">
    <property type="term" value="F:sigma factor activity"/>
    <property type="evidence" value="ECO:0007669"/>
    <property type="project" value="UniProtKB-KW"/>
</dbReference>
<dbReference type="EMBL" id="QXQB01000007">
    <property type="protein sequence ID" value="RJX37198.1"/>
    <property type="molecule type" value="Genomic_DNA"/>
</dbReference>
<dbReference type="OrthoDB" id="9794508at2"/>
<comment type="caution">
    <text evidence="9">The sequence shown here is derived from an EMBL/GenBank/DDBJ whole genome shotgun (WGS) entry which is preliminary data.</text>
</comment>
<dbReference type="InterPro" id="IPR036388">
    <property type="entry name" value="WH-like_DNA-bd_sf"/>
</dbReference>
<dbReference type="PANTHER" id="PTHR43133">
    <property type="entry name" value="RNA POLYMERASE ECF-TYPE SIGMA FACTO"/>
    <property type="match status" value="1"/>
</dbReference>
<evidence type="ECO:0000256" key="4">
    <source>
        <dbReference type="ARBA" id="ARBA00023125"/>
    </source>
</evidence>
<gene>
    <name evidence="9" type="ORF">D3P09_24800</name>
</gene>
<evidence type="ECO:0000256" key="5">
    <source>
        <dbReference type="ARBA" id="ARBA00023163"/>
    </source>
</evidence>
<keyword evidence="4 6" id="KW-0238">DNA-binding</keyword>
<dbReference type="GO" id="GO:0006352">
    <property type="term" value="P:DNA-templated transcription initiation"/>
    <property type="evidence" value="ECO:0007669"/>
    <property type="project" value="InterPro"/>
</dbReference>
<feature type="domain" description="RNA polymerase sigma factor 70 region 4 type 2" evidence="8">
    <location>
        <begin position="113"/>
        <end position="157"/>
    </location>
</feature>
<dbReference type="SUPFAM" id="SSF88946">
    <property type="entry name" value="Sigma2 domain of RNA polymerase sigma factors"/>
    <property type="match status" value="1"/>
</dbReference>
<organism evidence="9 10">
    <name type="scientific">Paenibacillus pinisoli</name>
    <dbReference type="NCBI Taxonomy" id="1276110"/>
    <lineage>
        <taxon>Bacteria</taxon>
        <taxon>Bacillati</taxon>
        <taxon>Bacillota</taxon>
        <taxon>Bacilli</taxon>
        <taxon>Bacillales</taxon>
        <taxon>Paenibacillaceae</taxon>
        <taxon>Paenibacillus</taxon>
    </lineage>
</organism>
<evidence type="ECO:0000256" key="2">
    <source>
        <dbReference type="ARBA" id="ARBA00023015"/>
    </source>
</evidence>